<comment type="cofactor">
    <cofactor evidence="9">
        <name>[4Fe-4S] cluster</name>
        <dbReference type="ChEBI" id="CHEBI:49883"/>
    </cofactor>
    <text evidence="9">Binds 1 [4Fe-4S] cluster per subunit.</text>
</comment>
<dbReference type="PANTHER" id="PTHR30573">
    <property type="entry name" value="QUINOLINATE SYNTHETASE A"/>
    <property type="match status" value="1"/>
</dbReference>
<dbReference type="Pfam" id="PF02445">
    <property type="entry name" value="NadA"/>
    <property type="match status" value="1"/>
</dbReference>
<keyword evidence="3 9" id="KW-0004">4Fe-4S</keyword>
<dbReference type="EMBL" id="LVVT01000008">
    <property type="protein sequence ID" value="TQS83638.1"/>
    <property type="molecule type" value="Genomic_DNA"/>
</dbReference>
<evidence type="ECO:0000256" key="5">
    <source>
        <dbReference type="ARBA" id="ARBA00022679"/>
    </source>
</evidence>
<evidence type="ECO:0000256" key="8">
    <source>
        <dbReference type="ARBA" id="ARBA00023014"/>
    </source>
</evidence>
<keyword evidence="9" id="KW-0963">Cytoplasm</keyword>
<dbReference type="Gene3D" id="3.40.50.10800">
    <property type="entry name" value="NadA-like"/>
    <property type="match status" value="3"/>
</dbReference>
<comment type="catalytic activity">
    <reaction evidence="9">
        <text>iminosuccinate + dihydroxyacetone phosphate = quinolinate + phosphate + 2 H2O + H(+)</text>
        <dbReference type="Rhea" id="RHEA:25888"/>
        <dbReference type="ChEBI" id="CHEBI:15377"/>
        <dbReference type="ChEBI" id="CHEBI:15378"/>
        <dbReference type="ChEBI" id="CHEBI:29959"/>
        <dbReference type="ChEBI" id="CHEBI:43474"/>
        <dbReference type="ChEBI" id="CHEBI:57642"/>
        <dbReference type="ChEBI" id="CHEBI:77875"/>
        <dbReference type="EC" id="2.5.1.72"/>
    </reaction>
</comment>
<proteinExistence type="inferred from homology"/>
<comment type="pathway">
    <text evidence="1 9">Cofactor biosynthesis; NAD(+) biosynthesis; quinolinate from iminoaspartate: step 1/1.</text>
</comment>
<feature type="binding site" evidence="9">
    <location>
        <position position="255"/>
    </location>
    <ligand>
        <name>[4Fe-4S] cluster</name>
        <dbReference type="ChEBI" id="CHEBI:49883"/>
    </ligand>
</feature>
<dbReference type="GO" id="GO:0005737">
    <property type="term" value="C:cytoplasm"/>
    <property type="evidence" value="ECO:0007669"/>
    <property type="project" value="UniProtKB-SubCell"/>
</dbReference>
<dbReference type="SUPFAM" id="SSF142754">
    <property type="entry name" value="NadA-like"/>
    <property type="match status" value="1"/>
</dbReference>
<comment type="caution">
    <text evidence="10">The sequence shown here is derived from an EMBL/GenBank/DDBJ whole genome shotgun (WGS) entry which is preliminary data.</text>
</comment>
<feature type="binding site" evidence="9">
    <location>
        <position position="38"/>
    </location>
    <ligand>
        <name>iminosuccinate</name>
        <dbReference type="ChEBI" id="CHEBI:77875"/>
    </ligand>
</feature>
<dbReference type="NCBIfam" id="NF006879">
    <property type="entry name" value="PRK09375.1-4"/>
    <property type="match status" value="1"/>
</dbReference>
<accession>A0A8J8PDF2</accession>
<dbReference type="EC" id="2.5.1.72" evidence="2 9"/>
<feature type="binding site" evidence="9">
    <location>
        <position position="211"/>
    </location>
    <ligand>
        <name>iminosuccinate</name>
        <dbReference type="ChEBI" id="CHEBI:77875"/>
    </ligand>
</feature>
<dbReference type="NCBIfam" id="TIGR00550">
    <property type="entry name" value="nadA"/>
    <property type="match status" value="1"/>
</dbReference>
<gene>
    <name evidence="9" type="primary">nadA</name>
    <name evidence="10" type="ORF">A3207_08630</name>
</gene>
<evidence type="ECO:0000313" key="11">
    <source>
        <dbReference type="Proteomes" id="UP000752814"/>
    </source>
</evidence>
<dbReference type="InterPro" id="IPR036094">
    <property type="entry name" value="NadA_sf"/>
</dbReference>
<evidence type="ECO:0000256" key="4">
    <source>
        <dbReference type="ARBA" id="ARBA00022642"/>
    </source>
</evidence>
<sequence>MRPQERIEELKRERNAVILAHNYQVPEIQDIADYVGDSLGLALQASKTDADVIVFCGVDFMAESAKILNPDKVVLHPEPMAKCPMAAMCTVDGIKMLKKDFPKADVVAYVNTSAECKAEADVCCTSSNAVKVIDSLESDIVIFIPDENLASCSQRETDKDIIMWPGYCPTHDSITKEKIEALKKEHPDAVILAHPECPPEVIDIADFVCSTEGMISAARSSDKTEFIVGTETDMIHRLTKEVPDKTFYPVKGAVCPTMKLITLDNIISALENMAPEIVVDEEIAARAREPLRRMLEIGRS</sequence>
<dbReference type="GO" id="GO:0051539">
    <property type="term" value="F:4 iron, 4 sulfur cluster binding"/>
    <property type="evidence" value="ECO:0007669"/>
    <property type="project" value="UniProtKB-KW"/>
</dbReference>
<dbReference type="NCBIfam" id="NF006878">
    <property type="entry name" value="PRK09375.1-2"/>
    <property type="match status" value="1"/>
</dbReference>
<keyword evidence="4 9" id="KW-0662">Pyridine nucleotide biosynthesis</keyword>
<evidence type="ECO:0000256" key="6">
    <source>
        <dbReference type="ARBA" id="ARBA00022723"/>
    </source>
</evidence>
<comment type="function">
    <text evidence="9">Catalyzes the condensation of iminoaspartate with dihydroxyacetone phosphate to form quinolinate.</text>
</comment>
<evidence type="ECO:0000256" key="1">
    <source>
        <dbReference type="ARBA" id="ARBA00005065"/>
    </source>
</evidence>
<feature type="binding site" evidence="9">
    <location>
        <position position="126"/>
    </location>
    <ligand>
        <name>iminosuccinate</name>
        <dbReference type="ChEBI" id="CHEBI:77875"/>
    </ligand>
</feature>
<dbReference type="HAMAP" id="MF_00568">
    <property type="entry name" value="NadA_type2"/>
    <property type="match status" value="1"/>
</dbReference>
<dbReference type="PANTHER" id="PTHR30573:SF0">
    <property type="entry name" value="QUINOLINATE SYNTHASE, CHLOROPLASTIC"/>
    <property type="match status" value="1"/>
</dbReference>
<dbReference type="GO" id="GO:0008987">
    <property type="term" value="F:quinolinate synthetase A activity"/>
    <property type="evidence" value="ECO:0007669"/>
    <property type="project" value="UniProtKB-UniRule"/>
</dbReference>
<evidence type="ECO:0000256" key="7">
    <source>
        <dbReference type="ARBA" id="ARBA00023004"/>
    </source>
</evidence>
<evidence type="ECO:0000256" key="2">
    <source>
        <dbReference type="ARBA" id="ARBA00012669"/>
    </source>
</evidence>
<reference evidence="10" key="1">
    <citation type="submission" date="2016-03" db="EMBL/GenBank/DDBJ databases">
        <authorList>
            <person name="Borrel G."/>
            <person name="Mccann A."/>
            <person name="O'Toole P.W."/>
        </authorList>
    </citation>
    <scope>NUCLEOTIDE SEQUENCE</scope>
    <source>
        <strain evidence="10">183</strain>
    </source>
</reference>
<keyword evidence="5 9" id="KW-0808">Transferase</keyword>
<keyword evidence="7 9" id="KW-0408">Iron</keyword>
<feature type="binding site" evidence="9">
    <location>
        <position position="83"/>
    </location>
    <ligand>
        <name>[4Fe-4S] cluster</name>
        <dbReference type="ChEBI" id="CHEBI:49883"/>
    </ligand>
</feature>
<dbReference type="InterPro" id="IPR003473">
    <property type="entry name" value="NadA"/>
</dbReference>
<comment type="subcellular location">
    <subcellularLocation>
        <location evidence="9">Cytoplasm</location>
    </subcellularLocation>
</comment>
<feature type="binding site" evidence="9">
    <location>
        <begin position="194"/>
        <end position="196"/>
    </location>
    <ligand>
        <name>iminosuccinate</name>
        <dbReference type="ChEBI" id="CHEBI:77875"/>
    </ligand>
</feature>
<keyword evidence="6 9" id="KW-0479">Metal-binding</keyword>
<dbReference type="FunFam" id="3.40.50.10800:FF:000001">
    <property type="entry name" value="Quinolinate synthase A"/>
    <property type="match status" value="1"/>
</dbReference>
<dbReference type="RefSeq" id="WP_400256640.1">
    <property type="nucleotide sequence ID" value="NZ_CAYAYE010000018.1"/>
</dbReference>
<dbReference type="InterPro" id="IPR023066">
    <property type="entry name" value="Quinolinate_synth_type2"/>
</dbReference>
<dbReference type="GO" id="GO:0034628">
    <property type="term" value="P:'de novo' NAD+ biosynthetic process from L-aspartate"/>
    <property type="evidence" value="ECO:0007669"/>
    <property type="project" value="TreeGrafter"/>
</dbReference>
<comment type="similarity">
    <text evidence="9">Belongs to the quinolinate synthase family. Type 2 subfamily.</text>
</comment>
<dbReference type="AlphaFoldDB" id="A0A8J8PDF2"/>
<evidence type="ECO:0000256" key="3">
    <source>
        <dbReference type="ARBA" id="ARBA00022485"/>
    </source>
</evidence>
<feature type="binding site" evidence="9">
    <location>
        <begin position="109"/>
        <end position="111"/>
    </location>
    <ligand>
        <name>iminosuccinate</name>
        <dbReference type="ChEBI" id="CHEBI:77875"/>
    </ligand>
</feature>
<evidence type="ECO:0000313" key="10">
    <source>
        <dbReference type="EMBL" id="TQS83638.1"/>
    </source>
</evidence>
<dbReference type="UniPathway" id="UPA00253">
    <property type="reaction ID" value="UER00327"/>
</dbReference>
<feature type="binding site" evidence="9">
    <location>
        <position position="168"/>
    </location>
    <ligand>
        <name>[4Fe-4S] cluster</name>
        <dbReference type="ChEBI" id="CHEBI:49883"/>
    </ligand>
</feature>
<dbReference type="GO" id="GO:0046872">
    <property type="term" value="F:metal ion binding"/>
    <property type="evidence" value="ECO:0007669"/>
    <property type="project" value="UniProtKB-KW"/>
</dbReference>
<evidence type="ECO:0000256" key="9">
    <source>
        <dbReference type="HAMAP-Rule" id="MF_00568"/>
    </source>
</evidence>
<protein>
    <recommendedName>
        <fullName evidence="2 9">Quinolinate synthase</fullName>
        <ecNumber evidence="2 9">2.5.1.72</ecNumber>
    </recommendedName>
</protein>
<feature type="binding site" evidence="9">
    <location>
        <position position="21"/>
    </location>
    <ligand>
        <name>iminosuccinate</name>
        <dbReference type="ChEBI" id="CHEBI:77875"/>
    </ligand>
</feature>
<keyword evidence="8 9" id="KW-0411">Iron-sulfur</keyword>
<name>A0A8J8PDF2_9ARCH</name>
<dbReference type="Proteomes" id="UP000752814">
    <property type="component" value="Unassembled WGS sequence"/>
</dbReference>
<organism evidence="10 11">
    <name type="scientific">Candidatus Methanomassiliicoccus intestinalis</name>
    <dbReference type="NCBI Taxonomy" id="1406512"/>
    <lineage>
        <taxon>Archaea</taxon>
        <taxon>Methanobacteriati</taxon>
        <taxon>Thermoplasmatota</taxon>
        <taxon>Thermoplasmata</taxon>
        <taxon>Methanomassiliicoccales</taxon>
        <taxon>Methanomassiliicoccaceae</taxon>
        <taxon>Methanomassiliicoccus</taxon>
    </lineage>
</organism>